<dbReference type="InterPro" id="IPR005546">
    <property type="entry name" value="Autotransporte_beta"/>
</dbReference>
<reference evidence="3" key="1">
    <citation type="submission" date="2022-06" db="EMBL/GenBank/DDBJ databases">
        <title>Akkermansia biwalacus sp. nov., an anaerobic mucin-degrading bacterium isolated from human intestine.</title>
        <authorList>
            <person name="Kobayashi Y."/>
            <person name="Inoue S."/>
            <person name="Kawahara T."/>
            <person name="Kohda N."/>
        </authorList>
    </citation>
    <scope>NUCLEOTIDE SEQUENCE</scope>
    <source>
        <strain evidence="3">WON2089</strain>
    </source>
</reference>
<evidence type="ECO:0000256" key="1">
    <source>
        <dbReference type="ARBA" id="ARBA00022729"/>
    </source>
</evidence>
<name>A0ABM7ZDV8_9BACT</name>
<dbReference type="PROSITE" id="PS51208">
    <property type="entry name" value="AUTOTRANSPORTER"/>
    <property type="match status" value="1"/>
</dbReference>
<dbReference type="Gene3D" id="2.160.20.20">
    <property type="match status" value="1"/>
</dbReference>
<organism evidence="3 4">
    <name type="scientific">Akkermansia biwaensis</name>
    <dbReference type="NCBI Taxonomy" id="2946555"/>
    <lineage>
        <taxon>Bacteria</taxon>
        <taxon>Pseudomonadati</taxon>
        <taxon>Verrucomicrobiota</taxon>
        <taxon>Verrucomicrobiia</taxon>
        <taxon>Verrucomicrobiales</taxon>
        <taxon>Akkermansiaceae</taxon>
        <taxon>Akkermansia</taxon>
    </lineage>
</organism>
<dbReference type="NCBIfam" id="TIGR02601">
    <property type="entry name" value="autotrns_rpt"/>
    <property type="match status" value="1"/>
</dbReference>
<protein>
    <recommendedName>
        <fullName evidence="2">Autotransporter domain-containing protein</fullName>
    </recommendedName>
</protein>
<accession>A0ABM7ZDV8</accession>
<dbReference type="EMBL" id="AP025943">
    <property type="protein sequence ID" value="BDL42892.1"/>
    <property type="molecule type" value="Genomic_DNA"/>
</dbReference>
<dbReference type="SUPFAM" id="SSF103515">
    <property type="entry name" value="Autotransporter"/>
    <property type="match status" value="1"/>
</dbReference>
<feature type="domain" description="Autotransporter" evidence="2">
    <location>
        <begin position="2616"/>
        <end position="2901"/>
    </location>
</feature>
<keyword evidence="4" id="KW-1185">Reference proteome</keyword>
<dbReference type="InterPro" id="IPR012332">
    <property type="entry name" value="Autotransporter_pectin_lyase_C"/>
</dbReference>
<keyword evidence="1" id="KW-0732">Signal</keyword>
<dbReference type="SMART" id="SM00869">
    <property type="entry name" value="Autotransporter"/>
    <property type="match status" value="1"/>
</dbReference>
<sequence length="2901" mass="295729">MGPYAGSIFVGSGSTLSTSFGTQIKNSEAEGHANVYVDGTLNLTTPSGNLNLDNGPGAGNHYWHIGLNGLVNLANTSTVTKNGKTWNVEVVVENGKEDTSLTNRTLNSEALLTRKFMSTGDNLEGFLDELRIWKKTGDDSYDSLAQVNSADQLGADNFLLVSTGSGLYLQYKGTGYDAETLVWNSDSGIWNDKGTGWYKKGDTQKTDTSFLNGDSVIFTAAEGVKTVTFSGNIDVNSMTFEDNYTLLPGENASLGVRNTVLGDNVSVVWGDADHRISGFQSLVEGGEGASMTFYMPTATGSAGMIKLEDGSTLSDLYVYGALAMNASSQTADWKFGGANLHMANGSSLVFVAGAGSSIGEGQAVIAEGNLTLNTSGLSNGNVYKWNLVSSEAVTSSNTLTINGNGTPTFGGDINYTGNIVVSSPTGVAINFTGDIQAGSFKVAHYYGDLYMVGNTVNVGSLFAGAGGAYDNNLMGTISLEDGNVTNAEQVRLAELGHGVLNVKQGAVLNVTGNNNQHATAASFLLGHWAYSGDLNLSGGTLNALQASMHLSWDGTGNFKATSGTANLFGMDFWASGNSDFKGSFTLGAATTGSARVNISSAITNVAGSANIQLGEGTLGALGNWNMSYNTTYAPAYVSLVGTLNGTIIDTLDVNDGTTARTVTFQNGFTGDGKLVKVGAGTLVLNGSAKVPVPAEGNTDAVPGFTGTVELREGDLTVKDSSVIGQGTLLIGGGLSVAVTSENGYSLDAGSTLGTTNIAGGTATLGAALTLNGGVLSFDSLSTDTAALTVNSVSGNSATDVQVALFSLTTNTNYALLHGTGLADKSIFTLSGAAAELYNGSFDVIDNTLYISFTDKEGLLRWKSGNWSTSGTDLSWDLDGTPSAYTDGQTVYFSNGDGVNKNVTIVGDVAPGKINVVGTDFVFAGDGSITGETTLNLLDGASLTLNNTNSYSGDTVLYDGSKLTVVGNALGSSTVFLRGNSVLEITTGTWNGLGTRLSADSTGTLKLSGSASGTTTDVLSKVSYEIGAGTRLTLSAGTYGNTITGAGNLWSASGTTVLKGKVDIGGEYRLIGVRDTASNWTLDSNATLTAGSFIGRYEFNGTTTLNINEGAVMNITGTLQAARDGKSVMNIARDAMVLAQTLNLGQNWDGSEKGVTINLNGGSLMLGAGGIVATGNANTINLNMNSGTLGTTAAEGWSAAQNMTLGGELTVDTRQYDAATKSYNDQPGTTITLGGVLSGTGSLVKNGSGTLTLSAQNTYTGRTTVNGGTLAFTNTNAMTLGSISMGAGARMTTASSLTLNSGATLTFDMTGLVAGQPIINIQSGALALTDANCTLTLNNYGDLEASDYILAQWTTAGSLTSESFTWTPDIQKEGFEYSVVVEGNRLVLKVKDVSGDTGFVWNGGTDRKWLNSSTDGWTTKLEDVTTLDDQEIYFTSAEAGEVKVSGNVTPKSVIINSGTYTFVSDPDNAGAIADSTDPTTLTVNGNSNVSMNLANTYTGGTILNGGTLTIGAVNALGTDGAITFNGGTLAYADSANGTDVTGYDISGRIAMGDGGALNVSVMGAGDTVTWSGLTDGVMNTAATTLTKTGAGTLALAYADASLAHLTVQEGTLAFTSGATLGVNPNNATIIRVNEGATLALAGGTVNLHAQLNGAGTITIGTADSAEQVSVTNTGNNNFTGRLELLGNGENMNTNGNRVAFGTGGSLGAGTVFIDGKGFHFSAGTTAANMEIGARHGTVQDGSSGGSYTFSGAISGSGYWGLVQNVKLTNILTGPLKDFRGTLSTNATNNNGGYQGWNFGNGGACTTGTGNAIFGNGAVLDGNAGSADTSLAARYTVNYNNAELLLNATVQGNASLTQAGTGTLILDKTNTATGDLGITNAAGIVQLGTAGQAAQWSGTTLSGAGTLKIVNGNLTSAMTRAEGSTAGIVVDSAAVINLGGTNGDMLTGITLVSGGKLAGVSGDITIGEGATGTLNLTLGTANVGEGAAGTAMIDQGNGNLIINDSARVDLDVDAIVDTLIAHKNAGTESWLTLTTGTLQCDDLANIQFSAILSNYGIRVKDANGGSLVLSGQVSGLYMVDDTATSDPDTVTHYGTLGMYSGVVIGQNKTLTVQLAGAPGAEDGNGAVINNLLGGTGSTLKVENTNADGGNAVVILNNERLETGLPAPNDYAGADTIMGGSIVGENGVTFVKQNTGNLKVNGSFVTDTLRVEGGTLTLDGTGNDFDHVVLAGTGAASSMVVGKDAVMGDLTDEGEGGTLSLGSGANVTINGASSLDHSTIGGNGALVLNDKLTLSGTAGLRGGNVVELVKNDTASGTLDIGSTTGNAVSGLGGAGTLKGNGGDLSVNSGDTGSGHVFSGTLEGKGTLSITGKAGQVLNNVVTASGSSWALNNSGRLDIRMGGTVDDPKANTALTLSSLTLGSGSTTNLTFNTDYAGPIINVTGNISISQGADIVLSSTGKNELVLGADGSYTLMQGAGDIDLDGSDKLAITLDSSAAFKKFESGAYLTIDGGNLVLVATASRDNKYARVAHSFNSRAGAELLWNLPGGIPGDSLLKQVDDAIGSLTASNPGEAARAMAAVAGSTVNALGTAQRDALREQMGWIRNRTNQMGVNPAYINEDLPYFHMWMEGTGSYAQLDTKGDESGYKLTTWGGTFGVDVDLSDSFTMGAAFTANYGDLTASAADTADGHLDSYYANLFGRYQSKRWAHTLILTGGWNDAKLNRTVDYGAGSYRTEGSTNGWGLGAMYELTYDIYLNENRSSILQPLFNASVVTTRMDGYREMGAGNAGLSVDKQEWTTGTLALGGRWMGLVGSNLFGREALAELRVNAAQDLGDDRGETAVGFLANPGYMQQVRGAKVGRTALQIGAGLSVPVGTQGTIFVNGNADIRNGASSLNGSIGYRYDF</sequence>
<dbReference type="InterPro" id="IPR013425">
    <property type="entry name" value="Autotrns_rpt"/>
</dbReference>
<dbReference type="InterPro" id="IPR036709">
    <property type="entry name" value="Autotransporte_beta_dom_sf"/>
</dbReference>
<evidence type="ECO:0000259" key="2">
    <source>
        <dbReference type="PROSITE" id="PS51208"/>
    </source>
</evidence>
<dbReference type="Proteomes" id="UP001062263">
    <property type="component" value="Chromosome"/>
</dbReference>
<proteinExistence type="predicted"/>
<dbReference type="SUPFAM" id="SSF51126">
    <property type="entry name" value="Pectin lyase-like"/>
    <property type="match status" value="2"/>
</dbReference>
<gene>
    <name evidence="3" type="ORF">Abiwalacus_04660</name>
</gene>
<dbReference type="Pfam" id="PF12951">
    <property type="entry name" value="PATR"/>
    <property type="match status" value="5"/>
</dbReference>
<evidence type="ECO:0000313" key="4">
    <source>
        <dbReference type="Proteomes" id="UP001062263"/>
    </source>
</evidence>
<dbReference type="InterPro" id="IPR011050">
    <property type="entry name" value="Pectin_lyase_fold/virulence"/>
</dbReference>
<evidence type="ECO:0000313" key="3">
    <source>
        <dbReference type="EMBL" id="BDL42892.1"/>
    </source>
</evidence>